<dbReference type="InterPro" id="IPR050708">
    <property type="entry name" value="T6SS_VgrG/RHS"/>
</dbReference>
<feature type="domain" description="DUF6443" evidence="1">
    <location>
        <begin position="744"/>
        <end position="887"/>
    </location>
</feature>
<reference evidence="2 3" key="1">
    <citation type="journal article" date="2013" name="Int. J. Syst. Evol. Microbiol.">
        <title>Aquimarina gracilis sp. nov., isolated from the gut microflora of a mussel, Mytilus coruscus, and emended description of Aquimarina spongiae.</title>
        <authorList>
            <person name="Park S.C."/>
            <person name="Choe H.N."/>
            <person name="Baik K.S."/>
            <person name="Seong C.N."/>
        </authorList>
    </citation>
    <scope>NUCLEOTIDE SEQUENCE [LARGE SCALE GENOMIC DNA]</scope>
    <source>
        <strain evidence="2 3">PSC32</strain>
    </source>
</reference>
<dbReference type="InterPro" id="IPR022385">
    <property type="entry name" value="Rhs_assc_core"/>
</dbReference>
<dbReference type="NCBIfam" id="TIGR03696">
    <property type="entry name" value="Rhs_assc_core"/>
    <property type="match status" value="1"/>
</dbReference>
<dbReference type="Pfam" id="PF15659">
    <property type="entry name" value="Toxin-JAB1"/>
    <property type="match status" value="1"/>
</dbReference>
<dbReference type="PROSITE" id="PS00018">
    <property type="entry name" value="EF_HAND_1"/>
    <property type="match status" value="1"/>
</dbReference>
<name>A0ABU5ZVG3_9FLAO</name>
<accession>A0ABU5ZVG3</accession>
<comment type="caution">
    <text evidence="2">The sequence shown here is derived from an EMBL/GenBank/DDBJ whole genome shotgun (WGS) entry which is preliminary data.</text>
</comment>
<organism evidence="2 3">
    <name type="scientific">Aquimarina gracilis</name>
    <dbReference type="NCBI Taxonomy" id="874422"/>
    <lineage>
        <taxon>Bacteria</taxon>
        <taxon>Pseudomonadati</taxon>
        <taxon>Bacteroidota</taxon>
        <taxon>Flavobacteriia</taxon>
        <taxon>Flavobacteriales</taxon>
        <taxon>Flavobacteriaceae</taxon>
        <taxon>Aquimarina</taxon>
    </lineage>
</organism>
<dbReference type="InterPro" id="IPR018247">
    <property type="entry name" value="EF_Hand_1_Ca_BS"/>
</dbReference>
<dbReference type="InterPro" id="IPR021655">
    <property type="entry name" value="Put_metal-bd"/>
</dbReference>
<dbReference type="RefSeq" id="WP_324179521.1">
    <property type="nucleotide sequence ID" value="NZ_BAABAW010000007.1"/>
</dbReference>
<keyword evidence="3" id="KW-1185">Reference proteome</keyword>
<sequence length="1870" mass="206594">MKHTYIYIILGWLLCLPSLSYGQFSSDCEDELWYRDADGDGYGHPFYVICSPTRPTGYIKRRNSDEWDCNDTDGTIHPGAPERCDGKDNDCDLQIDEDPLPGIPATISVSNQCGKSVLTRGNPPGGITWYWQSSASGTSTSYYSTSITRTSGSSYYLRARDNSTRCWGPARKANYSIKAVPGPPSASVSNQCGRAVLTRGNPPSGVTWYWQSSSSGTSTSNASKTINRTSGSQYYLRARHNTSGCWSSIKTVNYSIKAVPTMPAAPSVSNSCGKSVLTRGNAPNGISWHWQSSASGTDTSFASTVPSLTRTSGSRYYLRARNTSTGCWSTARTVNYSIKSVPEMPALAVSVSNQCGKSVLTRGNPPSGVTWYWQNSVNGTIRNSTRSAATFTVTSGSRYYLRGRNNTTRCWGPARAVDYNIKPLPATPSGVSVSNQCGKSVLTRNNPPSGVTWYWQSNATGTSTANSNTSITRTSGSTYYLRARNNSNGCWGNARTVNYDIEELPPAPQQPGIAYNCGNTVLTKATLVPLEVTTYWQSSPTGTSTANANASITLTSGSVYYLRNKSSVTGCWSPVTTVNYSITSPPTWYKDGDGDGFASTTKTQCGNPGSGYSLTVKPLGDCNDNNAAIHPNTVWHKDSDGDGFASTTKTQCGNPGSGYSLTAKPLGDCNDSNGAIHPNTKWYADTDNDSFGDPNTVKTQCEAPAGYVLGNNQDQCPNESGPYNGCRYRPYQPVILSNENYVYTKVYQTAVTAANQVTFNKDVIESVAYYDGLGRPKQQVAIKASPDAHDIITHIQYDALGRQAKEHLPFTHEGNGAFKAVNITNDINSHYLNTYAADFNGITDPAQVNAYSESVFEASPLNRVLEQGAPGKDWKADPNSNADHTIKFDWDTNTANEVVRFEVAFTNNNTEKPTVSQHGFYAANELQVTITKDENWTENDGNNHTTREYKDKLGRVILKRTYNAAGSSNATGNDDGNHDTYYVYDDYGNLTYVIPPKVDVSDGVSAIELAELCYQYKYDYRNRLIEKKIPGKGWEYIIYNKLNQIVMTQDANQRKENSGKSSDEWLFTKYDAFGRVAYTGIIADDRDHSAIQDEVNALTTSLWVESSNAVMVGGVTMYYDNGGYPNTQNAEVLSITYYDDYDFLASEDTFFDNPNTVYGVPVSNQTKSLITGTKVKTLNTSYWTTSVSYFDNKARQLYAASRNEYLNTTDVVATKLDFVGKIEKTKVTHKKGNNAAIITEDVFEYDHMGRVIKQTQIINGQEEVIAENSYDELGQLVTKKVGGGLQEVDYTYNVRGWLQKINDDAKNDNDIFDFKIAYNNPTHGAVPLFSGNISETEWKTTIDNTTRWYAYDFDALNRLTTANSHSGNFDVSNITYDKMGNILSLDRVGHLGASSFGSMDMLTYEYAATSNKLLSVTDGTTAAQGFNDVNKTNDDYDYDANGNMILDQNKGISGITYNHLNLPETVSISNSEGTGTISYIYDATGTKLSKIVTEGSSLITEYAGNYVYKNGNLEFFNHSEGIVEKEADGYKYVYQFKDHLDNIRLSYKDANKDGTITQDEIVQEKNYYPFGLEHRGYNNTIVGREHPYKFQGVELEESLDLNLYEMDWRQYDPAIGRFISIDPLAEERNWLTPYNFVQNNPIIRVDPSGLLDDYGIDRQGNITLLQETDDTTDTLYAVNTNENGETVVDESRGSVTVNKEEDGSSILSQLSDNTRTETWAVGNDATEEVDVDIAVTDEKNKNDVFKVFKFAADNSNVEWSVGKIEYEGLGINYQIGTYHKNDLSPGIQNSKIGNPLGLLHSHPNQPTAKDRSESLFGDKYVGRSFLRRNGSSLPYLIYFPDTKSTTKIGLPKNSPSNGVTVKRGLKNYKF</sequence>
<dbReference type="PANTHER" id="PTHR32305">
    <property type="match status" value="1"/>
</dbReference>
<dbReference type="Pfam" id="PF20041">
    <property type="entry name" value="DUF6443"/>
    <property type="match status" value="1"/>
</dbReference>
<dbReference type="EMBL" id="JAYKLX010000003">
    <property type="protein sequence ID" value="MEB3345496.1"/>
    <property type="molecule type" value="Genomic_DNA"/>
</dbReference>
<dbReference type="Pfam" id="PF11617">
    <property type="entry name" value="Cu-binding_MopE"/>
    <property type="match status" value="3"/>
</dbReference>
<evidence type="ECO:0000259" key="1">
    <source>
        <dbReference type="Pfam" id="PF20041"/>
    </source>
</evidence>
<evidence type="ECO:0000313" key="2">
    <source>
        <dbReference type="EMBL" id="MEB3345496.1"/>
    </source>
</evidence>
<proteinExistence type="predicted"/>
<dbReference type="Gene3D" id="2.180.10.10">
    <property type="entry name" value="RHS repeat-associated core"/>
    <property type="match status" value="1"/>
</dbReference>
<gene>
    <name evidence="2" type="ORF">U6A24_08505</name>
</gene>
<protein>
    <submittedName>
        <fullName evidence="2">DUF6443 domain-containing protein</fullName>
    </submittedName>
</protein>
<dbReference type="PANTHER" id="PTHR32305:SF15">
    <property type="entry name" value="PROTEIN RHSA-RELATED"/>
    <property type="match status" value="1"/>
</dbReference>
<evidence type="ECO:0000313" key="3">
    <source>
        <dbReference type="Proteomes" id="UP001327027"/>
    </source>
</evidence>
<dbReference type="InterPro" id="IPR028218">
    <property type="entry name" value="Toxin-JAB1"/>
</dbReference>
<dbReference type="InterPro" id="IPR045619">
    <property type="entry name" value="DUF6443"/>
</dbReference>
<dbReference type="Proteomes" id="UP001327027">
    <property type="component" value="Unassembled WGS sequence"/>
</dbReference>